<sequence>MLDNVLVATRDEIAVRLALIVDDSKTAQMMLRKMLDKLHISVATVESAEQALEYLQASHPDVIFMDHMMPGMDGFAAVKAIKSDPSVSAIPIVMHTTKKGDIYVGQARALGAADILSKPASDEELVEVLARVRKQAVAKIAAKTTMEMAVVVVDEENDTEQNLNVGPEPQVVIRPREEEESFFGSSRQWVVAVIWLLPILWLLNLYWASTNKVNSLQQSQLELYRGLEWSINQQASYDYGDQPMADDRLQLLSALITRLERSGFRGIIRVEGHVGEFCLSQLPLQDGSAMLMLPQPELSMATCDVIGTSSSAAMRASIAQSPAFTRYIQGLQLRDIGIRVELMPHGSRYPLYDYPVDAGGVTTGDWNAVALGNNRVNFRLIPVL</sequence>
<gene>
    <name evidence="5" type="ORF">GP2143_08469</name>
</gene>
<dbReference type="SUPFAM" id="SSF52172">
    <property type="entry name" value="CheY-like"/>
    <property type="match status" value="1"/>
</dbReference>
<dbReference type="STRING" id="247633.GP2143_08469"/>
<dbReference type="Proteomes" id="UP000004931">
    <property type="component" value="Unassembled WGS sequence"/>
</dbReference>
<dbReference type="InterPro" id="IPR011006">
    <property type="entry name" value="CheY-like_superfamily"/>
</dbReference>
<feature type="transmembrane region" description="Helical" evidence="3">
    <location>
        <begin position="189"/>
        <end position="208"/>
    </location>
</feature>
<keyword evidence="3" id="KW-1133">Transmembrane helix</keyword>
<dbReference type="InterPro" id="IPR001789">
    <property type="entry name" value="Sig_transdc_resp-reg_receiver"/>
</dbReference>
<proteinExistence type="predicted"/>
<accession>A0YCQ1</accession>
<protein>
    <submittedName>
        <fullName evidence="5">Response regulator containing a CheY-like receiver domain and a GGDEF domain</fullName>
    </submittedName>
</protein>
<dbReference type="Pfam" id="PF00072">
    <property type="entry name" value="Response_reg"/>
    <property type="match status" value="1"/>
</dbReference>
<evidence type="ECO:0000259" key="4">
    <source>
        <dbReference type="PROSITE" id="PS50110"/>
    </source>
</evidence>
<dbReference type="eggNOG" id="COG3706">
    <property type="taxonomic scope" value="Bacteria"/>
</dbReference>
<keyword evidence="3" id="KW-0472">Membrane</keyword>
<comment type="caution">
    <text evidence="5">The sequence shown here is derived from an EMBL/GenBank/DDBJ whole genome shotgun (WGS) entry which is preliminary data.</text>
</comment>
<keyword evidence="3" id="KW-0812">Transmembrane</keyword>
<feature type="domain" description="Response regulatory" evidence="4">
    <location>
        <begin position="17"/>
        <end position="133"/>
    </location>
</feature>
<evidence type="ECO:0000313" key="6">
    <source>
        <dbReference type="Proteomes" id="UP000004931"/>
    </source>
</evidence>
<evidence type="ECO:0000313" key="5">
    <source>
        <dbReference type="EMBL" id="EAW31570.1"/>
    </source>
</evidence>
<dbReference type="GO" id="GO:0000160">
    <property type="term" value="P:phosphorelay signal transduction system"/>
    <property type="evidence" value="ECO:0007669"/>
    <property type="project" value="InterPro"/>
</dbReference>
<evidence type="ECO:0000256" key="1">
    <source>
        <dbReference type="ARBA" id="ARBA00022553"/>
    </source>
</evidence>
<dbReference type="PANTHER" id="PTHR44591:SF3">
    <property type="entry name" value="RESPONSE REGULATORY DOMAIN-CONTAINING PROTEIN"/>
    <property type="match status" value="1"/>
</dbReference>
<dbReference type="CDD" id="cd00156">
    <property type="entry name" value="REC"/>
    <property type="match status" value="1"/>
</dbReference>
<feature type="modified residue" description="4-aspartylphosphate" evidence="2">
    <location>
        <position position="66"/>
    </location>
</feature>
<name>A0YCQ1_9GAMM</name>
<dbReference type="InterPro" id="IPR050595">
    <property type="entry name" value="Bact_response_regulator"/>
</dbReference>
<dbReference type="Gene3D" id="3.40.50.2300">
    <property type="match status" value="1"/>
</dbReference>
<dbReference type="PANTHER" id="PTHR44591">
    <property type="entry name" value="STRESS RESPONSE REGULATOR PROTEIN 1"/>
    <property type="match status" value="1"/>
</dbReference>
<keyword evidence="1 2" id="KW-0597">Phosphoprotein</keyword>
<dbReference type="PROSITE" id="PS50110">
    <property type="entry name" value="RESPONSE_REGULATORY"/>
    <property type="match status" value="1"/>
</dbReference>
<dbReference type="AlphaFoldDB" id="A0YCQ1"/>
<evidence type="ECO:0000256" key="3">
    <source>
        <dbReference type="SAM" id="Phobius"/>
    </source>
</evidence>
<reference evidence="5 6" key="1">
    <citation type="journal article" date="2010" name="J. Bacteriol.">
        <title>Genome sequence of the oligotrophic marine Gammaproteobacterium HTCC2143, isolated from the Oregon Coast.</title>
        <authorList>
            <person name="Oh H.M."/>
            <person name="Kang I."/>
            <person name="Ferriera S."/>
            <person name="Giovannoni S.J."/>
            <person name="Cho J.C."/>
        </authorList>
    </citation>
    <scope>NUCLEOTIDE SEQUENCE [LARGE SCALE GENOMIC DNA]</scope>
    <source>
        <strain evidence="5 6">HTCC2143</strain>
    </source>
</reference>
<evidence type="ECO:0000256" key="2">
    <source>
        <dbReference type="PROSITE-ProRule" id="PRU00169"/>
    </source>
</evidence>
<keyword evidence="6" id="KW-1185">Reference proteome</keyword>
<dbReference type="EMBL" id="AAVT01000003">
    <property type="protein sequence ID" value="EAW31570.1"/>
    <property type="molecule type" value="Genomic_DNA"/>
</dbReference>
<dbReference type="SMART" id="SM00448">
    <property type="entry name" value="REC"/>
    <property type="match status" value="1"/>
</dbReference>
<organism evidence="5 6">
    <name type="scientific">marine gamma proteobacterium HTCC2143</name>
    <dbReference type="NCBI Taxonomy" id="247633"/>
    <lineage>
        <taxon>Bacteria</taxon>
        <taxon>Pseudomonadati</taxon>
        <taxon>Pseudomonadota</taxon>
        <taxon>Gammaproteobacteria</taxon>
        <taxon>Cellvibrionales</taxon>
        <taxon>Spongiibacteraceae</taxon>
        <taxon>BD1-7 clade</taxon>
    </lineage>
</organism>